<feature type="region of interest" description="Disordered" evidence="5">
    <location>
        <begin position="699"/>
        <end position="718"/>
    </location>
</feature>
<dbReference type="EMBL" id="SGPK01000388">
    <property type="protein sequence ID" value="THH03994.1"/>
    <property type="molecule type" value="Genomic_DNA"/>
</dbReference>
<feature type="non-terminal residue" evidence="7">
    <location>
        <position position="1"/>
    </location>
</feature>
<keyword evidence="3" id="KW-0862">Zinc</keyword>
<dbReference type="SUPFAM" id="SSF90209">
    <property type="entry name" value="Ran binding protein zinc finger-like"/>
    <property type="match status" value="1"/>
</dbReference>
<organism evidence="7 8">
    <name type="scientific">Phellinidium pouzarii</name>
    <dbReference type="NCBI Taxonomy" id="167371"/>
    <lineage>
        <taxon>Eukaryota</taxon>
        <taxon>Fungi</taxon>
        <taxon>Dikarya</taxon>
        <taxon>Basidiomycota</taxon>
        <taxon>Agaricomycotina</taxon>
        <taxon>Agaricomycetes</taxon>
        <taxon>Hymenochaetales</taxon>
        <taxon>Hymenochaetaceae</taxon>
        <taxon>Phellinidium</taxon>
    </lineage>
</organism>
<keyword evidence="2 4" id="KW-0863">Zinc-finger</keyword>
<evidence type="ECO:0000256" key="1">
    <source>
        <dbReference type="ARBA" id="ARBA00022723"/>
    </source>
</evidence>
<feature type="compositionally biased region" description="Low complexity" evidence="5">
    <location>
        <begin position="701"/>
        <end position="718"/>
    </location>
</feature>
<protein>
    <recommendedName>
        <fullName evidence="6">RanBP2-type domain-containing protein</fullName>
    </recommendedName>
</protein>
<keyword evidence="8" id="KW-1185">Reference proteome</keyword>
<dbReference type="PROSITE" id="PS01358">
    <property type="entry name" value="ZF_RANBP2_1"/>
    <property type="match status" value="1"/>
</dbReference>
<evidence type="ECO:0000256" key="2">
    <source>
        <dbReference type="ARBA" id="ARBA00022771"/>
    </source>
</evidence>
<dbReference type="AlphaFoldDB" id="A0A4S4KYP2"/>
<feature type="region of interest" description="Disordered" evidence="5">
    <location>
        <begin position="653"/>
        <end position="678"/>
    </location>
</feature>
<dbReference type="InterPro" id="IPR036443">
    <property type="entry name" value="Znf_RanBP2_sf"/>
</dbReference>
<dbReference type="OrthoDB" id="448399at2759"/>
<accession>A0A4S4KYP2</accession>
<feature type="domain" description="RanBP2-type" evidence="6">
    <location>
        <begin position="446"/>
        <end position="469"/>
    </location>
</feature>
<feature type="compositionally biased region" description="Low complexity" evidence="5">
    <location>
        <begin position="533"/>
        <end position="551"/>
    </location>
</feature>
<evidence type="ECO:0000313" key="8">
    <source>
        <dbReference type="Proteomes" id="UP000308199"/>
    </source>
</evidence>
<proteinExistence type="predicted"/>
<feature type="compositionally biased region" description="Low complexity" evidence="5">
    <location>
        <begin position="658"/>
        <end position="671"/>
    </location>
</feature>
<dbReference type="Gene3D" id="4.10.1060.10">
    <property type="entry name" value="Zinc finger, RanBP2-type"/>
    <property type="match status" value="1"/>
</dbReference>
<feature type="region of interest" description="Disordered" evidence="5">
    <location>
        <begin position="515"/>
        <end position="564"/>
    </location>
</feature>
<feature type="region of interest" description="Disordered" evidence="5">
    <location>
        <begin position="739"/>
        <end position="763"/>
    </location>
</feature>
<evidence type="ECO:0000256" key="4">
    <source>
        <dbReference type="PROSITE-ProRule" id="PRU00322"/>
    </source>
</evidence>
<evidence type="ECO:0000313" key="7">
    <source>
        <dbReference type="EMBL" id="THH03994.1"/>
    </source>
</evidence>
<feature type="region of interest" description="Disordered" evidence="5">
    <location>
        <begin position="583"/>
        <end position="612"/>
    </location>
</feature>
<keyword evidence="1" id="KW-0479">Metal-binding</keyword>
<feature type="compositionally biased region" description="Polar residues" evidence="5">
    <location>
        <begin position="583"/>
        <end position="598"/>
    </location>
</feature>
<name>A0A4S4KYP2_9AGAM</name>
<evidence type="ECO:0000256" key="5">
    <source>
        <dbReference type="SAM" id="MobiDB-lite"/>
    </source>
</evidence>
<dbReference type="InterPro" id="IPR001876">
    <property type="entry name" value="Znf_RanBP2"/>
</dbReference>
<dbReference type="Proteomes" id="UP000308199">
    <property type="component" value="Unassembled WGS sequence"/>
</dbReference>
<reference evidence="7 8" key="1">
    <citation type="submission" date="2019-02" db="EMBL/GenBank/DDBJ databases">
        <title>Genome sequencing of the rare red list fungi Phellinidium pouzarii.</title>
        <authorList>
            <person name="Buettner E."/>
            <person name="Kellner H."/>
        </authorList>
    </citation>
    <scope>NUCLEOTIDE SEQUENCE [LARGE SCALE GENOMIC DNA]</scope>
    <source>
        <strain evidence="7 8">DSM 108285</strain>
    </source>
</reference>
<evidence type="ECO:0000256" key="3">
    <source>
        <dbReference type="ARBA" id="ARBA00022833"/>
    </source>
</evidence>
<dbReference type="PROSITE" id="PS50199">
    <property type="entry name" value="ZF_RANBP2_2"/>
    <property type="match status" value="1"/>
</dbReference>
<evidence type="ECO:0000259" key="6">
    <source>
        <dbReference type="PROSITE" id="PS50199"/>
    </source>
</evidence>
<comment type="caution">
    <text evidence="7">The sequence shown here is derived from an EMBL/GenBank/DDBJ whole genome shotgun (WGS) entry which is preliminary data.</text>
</comment>
<sequence>LFNLPSTSAATAYALLHLFPKYAYLNSPSPATPTAHASPATAFEIMSYAPTPAKMFVLREECGGRRPGEEDSIWAVFNSHEEIFFLSLPVYSVLYIDPVIDIWTSSQAYTALTLSGPLSVAPALECDLEPFGKLRRFELNKQSAYASALQSLYNEQRNASFPPSPTSPISSFEYSHAPGAEQVYENESVPNRQPSAISRGCAFPLSSNPPNPRSAFRHGDWMLVLISIRLEEKGGSVVGFGYRSGADGAARLGRLFAVHPLRALLTTSARMALADVAYYTPSSYRHSRNVICISCAAPRPQNGTHSPGCNNNSSLVSAAAAATSRLASPRFANMGSSALANANQQAVYMTPMSMSHQQHLVALEQLRLAAKQSPSAQHPLLTPSGRALAVGGKVQNISTDPLAPCIMFWPDNEPLPDVGQIRPAALASVHQPPIMNTGNKGPIEQQPGDWNCRKCEYLNWRRRRVCQTCYPYADGNGDSVSATMHAERLALLAAVYAQAQATQMNFQGAQSALQLHQRSMPAQPTAHEFPSTSVPASNPSYASSSAYSGDAGRSHFSSAPARPNGNVAVNSRLANHSYAARRANSTPDMASGSIVYQTPPSPAAPRGPTSLSSAFVFDDHERYSSMLSHANIQTGPLLPSFLKHEVQPVRSTWGTRTPASLSPASSSSADLSFDEHDELNSPISTNGVAVARPFYAQTHRTGSVSGSGSSTGSTSSLTLGGSSIWSLDRDEDKAWNSGAFADLSLGGPRSRPTSAEAPKPKAI</sequence>
<dbReference type="GO" id="GO:0008270">
    <property type="term" value="F:zinc ion binding"/>
    <property type="evidence" value="ECO:0007669"/>
    <property type="project" value="UniProtKB-KW"/>
</dbReference>
<gene>
    <name evidence="7" type="ORF">EW145_g5842</name>
</gene>